<evidence type="ECO:0008006" key="5">
    <source>
        <dbReference type="Google" id="ProtNLM"/>
    </source>
</evidence>
<comment type="caution">
    <text evidence="3">The sequence shown here is derived from an EMBL/GenBank/DDBJ whole genome shotgun (WGS) entry which is preliminary data.</text>
</comment>
<accession>A0ABP4WZ89</accession>
<proteinExistence type="predicted"/>
<keyword evidence="4" id="KW-1185">Reference proteome</keyword>
<evidence type="ECO:0000313" key="4">
    <source>
        <dbReference type="Proteomes" id="UP001501204"/>
    </source>
</evidence>
<feature type="transmembrane region" description="Helical" evidence="2">
    <location>
        <begin position="97"/>
        <end position="116"/>
    </location>
</feature>
<dbReference type="RefSeq" id="WP_344122728.1">
    <property type="nucleotide sequence ID" value="NZ_BAAAOA010000028.1"/>
</dbReference>
<gene>
    <name evidence="3" type="ORF">GCM10009767_23510</name>
</gene>
<sequence>MDTPRYERSPGDNDPDSPYAQQRPDHQEGHQPGYQNGYQQGPGPGSAQGESHKRNSIIMGVIGLFLLGIVLGPLAIWQASKAETLGVKATAGKVLGWIDLVFGVLGLFVVFGGGGMPV</sequence>
<feature type="region of interest" description="Disordered" evidence="1">
    <location>
        <begin position="1"/>
        <end position="52"/>
    </location>
</feature>
<keyword evidence="2" id="KW-0812">Transmembrane</keyword>
<dbReference type="EMBL" id="BAAAOA010000028">
    <property type="protein sequence ID" value="GAA1764032.1"/>
    <property type="molecule type" value="Genomic_DNA"/>
</dbReference>
<dbReference type="Proteomes" id="UP001501204">
    <property type="component" value="Unassembled WGS sequence"/>
</dbReference>
<keyword evidence="2" id="KW-1133">Transmembrane helix</keyword>
<feature type="transmembrane region" description="Helical" evidence="2">
    <location>
        <begin position="57"/>
        <end position="77"/>
    </location>
</feature>
<evidence type="ECO:0000256" key="2">
    <source>
        <dbReference type="SAM" id="Phobius"/>
    </source>
</evidence>
<name>A0ABP4WZ89_9MICC</name>
<feature type="compositionally biased region" description="Low complexity" evidence="1">
    <location>
        <begin position="30"/>
        <end position="39"/>
    </location>
</feature>
<evidence type="ECO:0000256" key="1">
    <source>
        <dbReference type="SAM" id="MobiDB-lite"/>
    </source>
</evidence>
<keyword evidence="2" id="KW-0472">Membrane</keyword>
<evidence type="ECO:0000313" key="3">
    <source>
        <dbReference type="EMBL" id="GAA1764032.1"/>
    </source>
</evidence>
<protein>
    <recommendedName>
        <fullName evidence="5">DUF4190 domain-containing protein</fullName>
    </recommendedName>
</protein>
<feature type="compositionally biased region" description="Basic and acidic residues" evidence="1">
    <location>
        <begin position="1"/>
        <end position="11"/>
    </location>
</feature>
<reference evidence="4" key="1">
    <citation type="journal article" date="2019" name="Int. J. Syst. Evol. Microbiol.">
        <title>The Global Catalogue of Microorganisms (GCM) 10K type strain sequencing project: providing services to taxonomists for standard genome sequencing and annotation.</title>
        <authorList>
            <consortium name="The Broad Institute Genomics Platform"/>
            <consortium name="The Broad Institute Genome Sequencing Center for Infectious Disease"/>
            <person name="Wu L."/>
            <person name="Ma J."/>
        </authorList>
    </citation>
    <scope>NUCLEOTIDE SEQUENCE [LARGE SCALE GENOMIC DNA]</scope>
    <source>
        <strain evidence="4">JCM 14735</strain>
    </source>
</reference>
<organism evidence="3 4">
    <name type="scientific">Kocuria aegyptia</name>
    <dbReference type="NCBI Taxonomy" id="330943"/>
    <lineage>
        <taxon>Bacteria</taxon>
        <taxon>Bacillati</taxon>
        <taxon>Actinomycetota</taxon>
        <taxon>Actinomycetes</taxon>
        <taxon>Micrococcales</taxon>
        <taxon>Micrococcaceae</taxon>
        <taxon>Kocuria</taxon>
    </lineage>
</organism>